<evidence type="ECO:0000313" key="5">
    <source>
        <dbReference type="EMBL" id="KAG0502551.1"/>
    </source>
</evidence>
<dbReference type="PANTHER" id="PTHR10682:SF10">
    <property type="entry name" value="POLYNUCLEOTIDE ADENYLYLTRANSFERASE"/>
    <property type="match status" value="1"/>
</dbReference>
<dbReference type="OrthoDB" id="1938883at2759"/>
<protein>
    <submittedName>
        <fullName evidence="5">Uncharacterized protein</fullName>
    </submittedName>
</protein>
<dbReference type="GO" id="GO:1990817">
    <property type="term" value="F:poly(A) RNA polymerase activity"/>
    <property type="evidence" value="ECO:0007669"/>
    <property type="project" value="TreeGrafter"/>
</dbReference>
<dbReference type="PANTHER" id="PTHR10682">
    <property type="entry name" value="POLY A POLYMERASE"/>
    <property type="match status" value="1"/>
</dbReference>
<dbReference type="GO" id="GO:0003723">
    <property type="term" value="F:RNA binding"/>
    <property type="evidence" value="ECO:0007669"/>
    <property type="project" value="InterPro"/>
</dbReference>
<dbReference type="GO" id="GO:0005634">
    <property type="term" value="C:nucleus"/>
    <property type="evidence" value="ECO:0007669"/>
    <property type="project" value="TreeGrafter"/>
</dbReference>
<gene>
    <name evidence="5" type="ORF">HPP92_002623</name>
</gene>
<proteinExistence type="predicted"/>
<dbReference type="SUPFAM" id="SSF55003">
    <property type="entry name" value="PAP/Archaeal CCA-adding enzyme, C-terminal domain"/>
    <property type="match status" value="1"/>
</dbReference>
<dbReference type="AlphaFoldDB" id="A0A835S249"/>
<keyword evidence="2" id="KW-0547">Nucleotide-binding</keyword>
<sequence length="338" mass="36292">MGLQRKQGVPAHEGEQFDIRATVEEFKQSVNMYTLWKMGMEIQVSHIKRRSIPLFVFPGGIRPSRPQRSVAGAEGHVFSKAKVSNVVQASKPCEATNGRNGDKIEGAEPNKLRHAVDVASSCSHLSEASESLDATSGLRKRKQTNDTTESSPTDAKRVAAHLITSPECSVAAAEALREAEALAIKNISGSPSKTLAALPEELDELDEYELQKHANDLSEAGKGFLDVQSTVNVVEAQAISPQNQIPEVGYVAKAAVDEFESSELSAPSFSEPPATTQHKPIIRFLVTVLNRISLSSVASATERGIFLLIAAAAAYAAALHSNLRSFGSSPLPSTAFRY</sequence>
<feature type="region of interest" description="Disordered" evidence="4">
    <location>
        <begin position="127"/>
        <end position="156"/>
    </location>
</feature>
<dbReference type="GO" id="GO:0005524">
    <property type="term" value="F:ATP binding"/>
    <property type="evidence" value="ECO:0007669"/>
    <property type="project" value="UniProtKB-KW"/>
</dbReference>
<evidence type="ECO:0000256" key="4">
    <source>
        <dbReference type="SAM" id="MobiDB-lite"/>
    </source>
</evidence>
<evidence type="ECO:0000256" key="2">
    <source>
        <dbReference type="ARBA" id="ARBA00022741"/>
    </source>
</evidence>
<dbReference type="Proteomes" id="UP000639772">
    <property type="component" value="Chromosome 1"/>
</dbReference>
<evidence type="ECO:0000313" key="6">
    <source>
        <dbReference type="Proteomes" id="UP000639772"/>
    </source>
</evidence>
<reference evidence="5 6" key="1">
    <citation type="journal article" date="2020" name="Nat. Food">
        <title>A phased Vanilla planifolia genome enables genetic improvement of flavour and production.</title>
        <authorList>
            <person name="Hasing T."/>
            <person name="Tang H."/>
            <person name="Brym M."/>
            <person name="Khazi F."/>
            <person name="Huang T."/>
            <person name="Chambers A.H."/>
        </authorList>
    </citation>
    <scope>NUCLEOTIDE SEQUENCE [LARGE SCALE GENOMIC DNA]</scope>
    <source>
        <tissue evidence="5">Leaf</tissue>
    </source>
</reference>
<comment type="caution">
    <text evidence="5">The sequence shown here is derived from an EMBL/GenBank/DDBJ whole genome shotgun (WGS) entry which is preliminary data.</text>
</comment>
<keyword evidence="3" id="KW-0067">ATP-binding</keyword>
<evidence type="ECO:0000256" key="3">
    <source>
        <dbReference type="ARBA" id="ARBA00022840"/>
    </source>
</evidence>
<dbReference type="EMBL" id="JADCNM010000001">
    <property type="protein sequence ID" value="KAG0502551.1"/>
    <property type="molecule type" value="Genomic_DNA"/>
</dbReference>
<keyword evidence="1" id="KW-0808">Transferase</keyword>
<organism evidence="5 6">
    <name type="scientific">Vanilla planifolia</name>
    <name type="common">Vanilla</name>
    <dbReference type="NCBI Taxonomy" id="51239"/>
    <lineage>
        <taxon>Eukaryota</taxon>
        <taxon>Viridiplantae</taxon>
        <taxon>Streptophyta</taxon>
        <taxon>Embryophyta</taxon>
        <taxon>Tracheophyta</taxon>
        <taxon>Spermatophyta</taxon>
        <taxon>Magnoliopsida</taxon>
        <taxon>Liliopsida</taxon>
        <taxon>Asparagales</taxon>
        <taxon>Orchidaceae</taxon>
        <taxon>Vanilloideae</taxon>
        <taxon>Vanilleae</taxon>
        <taxon>Vanilla</taxon>
    </lineage>
</organism>
<name>A0A835S249_VANPL</name>
<accession>A0A835S249</accession>
<dbReference type="InterPro" id="IPR011068">
    <property type="entry name" value="NuclTrfase_I-like_C"/>
</dbReference>
<dbReference type="GO" id="GO:0031123">
    <property type="term" value="P:RNA 3'-end processing"/>
    <property type="evidence" value="ECO:0007669"/>
    <property type="project" value="InterPro"/>
</dbReference>
<evidence type="ECO:0000256" key="1">
    <source>
        <dbReference type="ARBA" id="ARBA00022679"/>
    </source>
</evidence>